<accession>A0A1W2GQL6</accession>
<dbReference type="AlphaFoldDB" id="A0A1W2GQL6"/>
<dbReference type="STRING" id="692418.SAMN04488029_3910"/>
<feature type="domain" description="Protein NO VEIN C-terminal" evidence="1">
    <location>
        <begin position="898"/>
        <end position="955"/>
    </location>
</feature>
<sequence length="1045" mass="121320">MTNSENIINRKLVRKRDENESKREDMKQHADKLIQGFEKLEESHSRRAVWELFQNAIDLSENCEIIIEQRDDGIIFKHNGLPFTSKTLRCLIKQVSSKSSENNNDEVGQYGTGFITTHSFGKKILVSGSLKEGDYFIPIQNFEIDRIIQKPDDLIDKIIAQQQKVFDLIEYGELKTECNTYTSFYYKAASPLEQQNIIKAIDSLIVILPYVMRINKKLNKVKVYDINGTETIYRKGETSNGDNITTSIIHINQNIKKIFSLVSEVEDLVVVLPLSEKNKAVKLDKYLSKLFLYYPLIGTENFGFNYLIHSKQFAPTEPRDGIHLRSKNEQVQEKEKNNRSIIEKASALIFEFVEKYALEIENPKLLGYINFNTGTSNTHLSEYFIGLKKKWVEKFKGFPIVETDEERLNANEVNFLSSELLLDEDYYDSVYFITNLFWKNIPKKQIARSWTKNISFWEDENISYITVEDIVNEIEKTLTLDFYQDTIQLQKFYEYLIKYSFSKVFNQHKILPNIKNEFRLLSQLNSTNNIDEILIEVADTIVPEIPKRYIKSGFELNLGFEPYDRKHFSKDINSQISELNKTIKEGSVLEQDTLQALILYCRIFPATDNTGTRGVLIKQICEYYSVDSSFISLPTVANQEIEWLTPIKCLLRNFIWELNTKDESWVESNSTFLSNVLSIIHSYYEYGDIVKTHPIFPNQLFKLCEPSELKKDGDISDELKDLFDRITQPQKKVRSTLILSGFSKYLKDNDTKYSKNLGDSIDKVFQDAMSYTEINKHPYKKDILWIIKKISDDNKWSKYFPFIEEKKATIMMARISNTETKNDLFSIIGLESKHIALLGELSRDADLERIINLGKIALEEENREKADFQFKHTIGTHIEKLIRDKIGIELEDFQIKVRDEQGGQDIVVKHNNSILYYIEVKSRWDSRNSITMSPLQMKNAVQNKDNYSLCCVDMCNYKIGEKERYSVSNIQEIINRIQVLNDIGSRLKPILDGVLSVKDIENEISLSGDYRGTIPQPIVRTGESLDNLIDNLIKLIEPILQNANA</sequence>
<gene>
    <name evidence="2" type="ORF">SAMN04488029_3910</name>
</gene>
<dbReference type="InterPro" id="IPR036890">
    <property type="entry name" value="HATPase_C_sf"/>
</dbReference>
<dbReference type="Pfam" id="PF13020">
    <property type="entry name" value="NOV_C"/>
    <property type="match status" value="1"/>
</dbReference>
<keyword evidence="3" id="KW-1185">Reference proteome</keyword>
<organism evidence="2 3">
    <name type="scientific">Reichenbachiella faecimaris</name>
    <dbReference type="NCBI Taxonomy" id="692418"/>
    <lineage>
        <taxon>Bacteria</taxon>
        <taxon>Pseudomonadati</taxon>
        <taxon>Bacteroidota</taxon>
        <taxon>Cytophagia</taxon>
        <taxon>Cytophagales</taxon>
        <taxon>Reichenbachiellaceae</taxon>
        <taxon>Reichenbachiella</taxon>
    </lineage>
</organism>
<dbReference type="RefSeq" id="WP_084374533.1">
    <property type="nucleotide sequence ID" value="NZ_FWYF01000005.1"/>
</dbReference>
<dbReference type="OrthoDB" id="1062081at2"/>
<dbReference type="InterPro" id="IPR024975">
    <property type="entry name" value="NOV_C"/>
</dbReference>
<evidence type="ECO:0000313" key="2">
    <source>
        <dbReference type="EMBL" id="SMD38854.1"/>
    </source>
</evidence>
<evidence type="ECO:0000259" key="1">
    <source>
        <dbReference type="Pfam" id="PF13020"/>
    </source>
</evidence>
<dbReference type="Proteomes" id="UP000192472">
    <property type="component" value="Unassembled WGS sequence"/>
</dbReference>
<proteinExistence type="predicted"/>
<dbReference type="NCBIfam" id="NF047352">
    <property type="entry name" value="P_loop_sacsin"/>
    <property type="match status" value="1"/>
</dbReference>
<reference evidence="2 3" key="1">
    <citation type="submission" date="2017-04" db="EMBL/GenBank/DDBJ databases">
        <authorList>
            <person name="Afonso C.L."/>
            <person name="Miller P.J."/>
            <person name="Scott M.A."/>
            <person name="Spackman E."/>
            <person name="Goraichik I."/>
            <person name="Dimitrov K.M."/>
            <person name="Suarez D.L."/>
            <person name="Swayne D.E."/>
        </authorList>
    </citation>
    <scope>NUCLEOTIDE SEQUENCE [LARGE SCALE GENOMIC DNA]</scope>
    <source>
        <strain evidence="2 3">DSM 26133</strain>
    </source>
</reference>
<evidence type="ECO:0000313" key="3">
    <source>
        <dbReference type="Proteomes" id="UP000192472"/>
    </source>
</evidence>
<dbReference type="SUPFAM" id="SSF55874">
    <property type="entry name" value="ATPase domain of HSP90 chaperone/DNA topoisomerase II/histidine kinase"/>
    <property type="match status" value="1"/>
</dbReference>
<name>A0A1W2GQL6_REIFA</name>
<dbReference type="EMBL" id="FWYF01000005">
    <property type="protein sequence ID" value="SMD38854.1"/>
    <property type="molecule type" value="Genomic_DNA"/>
</dbReference>
<protein>
    <recommendedName>
        <fullName evidence="1">Protein NO VEIN C-terminal domain-containing protein</fullName>
    </recommendedName>
</protein>